<keyword evidence="1" id="KW-0378">Hydrolase</keyword>
<comment type="caution">
    <text evidence="1">The sequence shown here is derived from an EMBL/GenBank/DDBJ whole genome shotgun (WGS) entry which is preliminary data.</text>
</comment>
<dbReference type="RefSeq" id="WP_066714457.1">
    <property type="nucleotide sequence ID" value="NZ_CP118869.1"/>
</dbReference>
<dbReference type="PANTHER" id="PTHR10000:SF8">
    <property type="entry name" value="HAD SUPERFAMILY HYDROLASE-LIKE, TYPE 3"/>
    <property type="match status" value="1"/>
</dbReference>
<gene>
    <name evidence="1" type="ORF">HMPREF1872_01032</name>
</gene>
<dbReference type="Gene3D" id="3.30.1240.10">
    <property type="match status" value="1"/>
</dbReference>
<dbReference type="NCBIfam" id="TIGR01484">
    <property type="entry name" value="HAD-SF-IIB"/>
    <property type="match status" value="1"/>
</dbReference>
<dbReference type="SFLD" id="SFLDG01140">
    <property type="entry name" value="C2.B:_Phosphomannomutase_and_P"/>
    <property type="match status" value="1"/>
</dbReference>
<dbReference type="InterPro" id="IPR023214">
    <property type="entry name" value="HAD_sf"/>
</dbReference>
<dbReference type="SUPFAM" id="SSF56784">
    <property type="entry name" value="HAD-like"/>
    <property type="match status" value="1"/>
</dbReference>
<dbReference type="Gene3D" id="3.40.50.1000">
    <property type="entry name" value="HAD superfamily/HAD-like"/>
    <property type="match status" value="1"/>
</dbReference>
<dbReference type="STRING" id="1497955.HMPREF1872_01032"/>
<name>A0A133YAI8_9FIRM</name>
<dbReference type="EMBL" id="LSCV01000031">
    <property type="protein sequence ID" value="KXB40220.1"/>
    <property type="molecule type" value="Genomic_DNA"/>
</dbReference>
<dbReference type="InterPro" id="IPR036412">
    <property type="entry name" value="HAD-like_sf"/>
</dbReference>
<sequence>MDLKKVKWIATDIDGTLKPYTAEYHEEERDRLVKLIKNKSILSIISGRPISGALHYAQIYGLSETPIVACNGALLYHQGNIVKKHAMSGLKPIYSYIKEADSLGITTLVTFERTEYCYKETSWVRKNRKANDPFPALEDALFTDAVTQTGIYKLSLLCESSPKTDKFLLDLQKNLSSNYEVVIYSKYGCEITAKGVNKALGLQELANYLALPIDAIAAIGDNENDIDMVKLAGVGVAVANAKASVKQVANYICNHEATAGVEEFVEQVIARNN</sequence>
<dbReference type="GO" id="GO:0016791">
    <property type="term" value="F:phosphatase activity"/>
    <property type="evidence" value="ECO:0007669"/>
    <property type="project" value="TreeGrafter"/>
</dbReference>
<dbReference type="AlphaFoldDB" id="A0A133YAI8"/>
<organism evidence="1 2">
    <name type="scientific">Amygdalobacter nucleatus</name>
    <dbReference type="NCBI Taxonomy" id="3029274"/>
    <lineage>
        <taxon>Bacteria</taxon>
        <taxon>Bacillati</taxon>
        <taxon>Bacillota</taxon>
        <taxon>Clostridia</taxon>
        <taxon>Eubacteriales</taxon>
        <taxon>Oscillospiraceae</taxon>
        <taxon>Amygdalobacter</taxon>
    </lineage>
</organism>
<dbReference type="Pfam" id="PF08282">
    <property type="entry name" value="Hydrolase_3"/>
    <property type="match status" value="1"/>
</dbReference>
<keyword evidence="2" id="KW-1185">Reference proteome</keyword>
<dbReference type="PANTHER" id="PTHR10000">
    <property type="entry name" value="PHOSPHOSERINE PHOSPHATASE"/>
    <property type="match status" value="1"/>
</dbReference>
<dbReference type="InterPro" id="IPR006379">
    <property type="entry name" value="HAD-SF_hydro_IIB"/>
</dbReference>
<protein>
    <submittedName>
        <fullName evidence="1">Cof-like hydrolase</fullName>
    </submittedName>
</protein>
<dbReference type="GO" id="GO:0005829">
    <property type="term" value="C:cytosol"/>
    <property type="evidence" value="ECO:0007669"/>
    <property type="project" value="TreeGrafter"/>
</dbReference>
<dbReference type="GO" id="GO:0000287">
    <property type="term" value="F:magnesium ion binding"/>
    <property type="evidence" value="ECO:0007669"/>
    <property type="project" value="TreeGrafter"/>
</dbReference>
<accession>A0A133YAI8</accession>
<evidence type="ECO:0000313" key="1">
    <source>
        <dbReference type="EMBL" id="KXB40220.1"/>
    </source>
</evidence>
<dbReference type="NCBIfam" id="TIGR00099">
    <property type="entry name" value="Cof-subfamily"/>
    <property type="match status" value="1"/>
</dbReference>
<dbReference type="InterPro" id="IPR000150">
    <property type="entry name" value="Cof"/>
</dbReference>
<reference evidence="2" key="1">
    <citation type="submission" date="2016-01" db="EMBL/GenBank/DDBJ databases">
        <authorList>
            <person name="Mitreva M."/>
            <person name="Pepin K.H."/>
            <person name="Mihindukulasuriya K.A."/>
            <person name="Fulton R."/>
            <person name="Fronick C."/>
            <person name="O'Laughlin M."/>
            <person name="Miner T."/>
            <person name="Herter B."/>
            <person name="Rosa B.A."/>
            <person name="Cordes M."/>
            <person name="Tomlinson C."/>
            <person name="Wollam A."/>
            <person name="Palsikar V.B."/>
            <person name="Mardis E.R."/>
            <person name="Wilson R.K."/>
        </authorList>
    </citation>
    <scope>NUCLEOTIDE SEQUENCE [LARGE SCALE GENOMIC DNA]</scope>
    <source>
        <strain evidence="2">KA00274</strain>
    </source>
</reference>
<proteinExistence type="predicted"/>
<dbReference type="SFLD" id="SFLDS00003">
    <property type="entry name" value="Haloacid_Dehalogenase"/>
    <property type="match status" value="1"/>
</dbReference>
<evidence type="ECO:0000313" key="2">
    <source>
        <dbReference type="Proteomes" id="UP000070080"/>
    </source>
</evidence>
<dbReference type="Proteomes" id="UP000070080">
    <property type="component" value="Unassembled WGS sequence"/>
</dbReference>